<reference evidence="4" key="3">
    <citation type="submission" date="2025-08" db="UniProtKB">
        <authorList>
            <consortium name="RefSeq"/>
        </authorList>
    </citation>
    <scope>IDENTIFICATION</scope>
</reference>
<feature type="domain" description="Ubiquitin-like" evidence="2">
    <location>
        <begin position="236"/>
        <end position="311"/>
    </location>
</feature>
<evidence type="ECO:0000313" key="4">
    <source>
        <dbReference type="RefSeq" id="XP_034243172.1"/>
    </source>
</evidence>
<dbReference type="Gene3D" id="3.10.20.90">
    <property type="entry name" value="Phosphatidylinositol 3-kinase Catalytic Subunit, Chain A, domain 1"/>
    <property type="match status" value="2"/>
</dbReference>
<dbReference type="CDD" id="cd17039">
    <property type="entry name" value="Ubl_ubiquitin_like"/>
    <property type="match status" value="1"/>
</dbReference>
<dbReference type="Proteomes" id="UP000515158">
    <property type="component" value="Unplaced"/>
</dbReference>
<dbReference type="InterPro" id="IPR000626">
    <property type="entry name" value="Ubiquitin-like_dom"/>
</dbReference>
<dbReference type="GeneID" id="117646390"/>
<dbReference type="SMART" id="SM00213">
    <property type="entry name" value="UBQ"/>
    <property type="match status" value="2"/>
</dbReference>
<feature type="domain" description="Ubiquitin-like" evidence="2">
    <location>
        <begin position="66"/>
        <end position="131"/>
    </location>
</feature>
<name>A0A6P8Z8A6_THRPL</name>
<accession>A0A6P8Z8A6</accession>
<keyword evidence="3" id="KW-1185">Reference proteome</keyword>
<evidence type="ECO:0000259" key="2">
    <source>
        <dbReference type="PROSITE" id="PS50053"/>
    </source>
</evidence>
<evidence type="ECO:0000313" key="3">
    <source>
        <dbReference type="Proteomes" id="UP000515158"/>
    </source>
</evidence>
<dbReference type="SUPFAM" id="SSF54236">
    <property type="entry name" value="Ubiquitin-like"/>
    <property type="match status" value="2"/>
</dbReference>
<proteinExistence type="predicted"/>
<dbReference type="Pfam" id="PF00240">
    <property type="entry name" value="ubiquitin"/>
    <property type="match status" value="2"/>
</dbReference>
<sequence length="391" mass="42697">MVFAACPATDSLDSLKESVEQQLGIPRAEQELRTQDGSIPQRLSDVLGAPSPVLYACGKQRRGAWLWLYVRHERGTTFLVVPASDTASEVRCWLDDGLATPLDRLYFAGEELRDDRPLAEYGVECLSTLELREHGAGLQVTVEVFPLAPGKPPVLVQLGADPADTVETLRWGAVFKSTPSSKGHRAIGFVADSPSFGLFMEERELPCKRTVAECGITSGARLCFRRRDSDLDSRKMQIFVKFMRSTTAIQCFEWDTVQAVKEAVKDRVGLETASKEMYLMMRAPLEDELTLCESGVGDQSFLHLMLRIRGGGSSSSSVGAAQPAGQAQAAPEGAQPIASATPPAQPTDTLAVGKIVAGKFLPPEKTRTCHFHIDDQRPALKLQFDIFVDEA</sequence>
<dbReference type="InterPro" id="IPR029071">
    <property type="entry name" value="Ubiquitin-like_domsf"/>
</dbReference>
<dbReference type="RefSeq" id="XP_034243172.1">
    <property type="nucleotide sequence ID" value="XM_034387281.1"/>
</dbReference>
<dbReference type="PANTHER" id="PTHR10666">
    <property type="entry name" value="UBIQUITIN"/>
    <property type="match status" value="1"/>
</dbReference>
<dbReference type="InParanoid" id="A0A6P8Z8A6"/>
<dbReference type="PROSITE" id="PS50053">
    <property type="entry name" value="UBIQUITIN_2"/>
    <property type="match status" value="2"/>
</dbReference>
<reference evidence="4" key="2">
    <citation type="journal article" date="2018" name="Proc. Natl. Acad. Sci. U.S.A.">
        <title>Phylogenomics and the evolution of hemipteroid insects.</title>
        <authorList>
            <person name="Johnson K.P."/>
            <person name="Dietrich C.H."/>
            <person name="Friedrich F."/>
            <person name="Beutel R.G."/>
            <person name="Wipfler B."/>
            <person name="Peters R.S."/>
            <person name="Allen J.M."/>
            <person name="Petersen M."/>
            <person name="Donath A."/>
            <person name="Walden K.K."/>
            <person name="Kozlov A.M."/>
            <person name="Podsiadlowski L."/>
            <person name="Mayer C."/>
            <person name="Meusemann K."/>
            <person name="Vasilikopoulos A."/>
            <person name="Waterhouse R.M."/>
            <person name="Cameron S.L."/>
            <person name="Weirauch C."/>
            <person name="Swanson D.R."/>
            <person name="Percy D.M."/>
            <person name="Hardy N.B."/>
            <person name="Terry I."/>
            <person name="Liu S."/>
            <person name="Zhou X."/>
            <person name="Misof B."/>
            <person name="Robertson H.M."/>
            <person name="Yoshizawa K."/>
        </authorList>
    </citation>
    <scope>NUCLEOTIDE SEQUENCE</scope>
</reference>
<dbReference type="InterPro" id="IPR050158">
    <property type="entry name" value="Ubiquitin_ubiquitin-like"/>
</dbReference>
<gene>
    <name evidence="4" type="primary">LOC117646390</name>
</gene>
<feature type="region of interest" description="Disordered" evidence="1">
    <location>
        <begin position="315"/>
        <end position="345"/>
    </location>
</feature>
<dbReference type="KEGG" id="tpal:117646390"/>
<dbReference type="AlphaFoldDB" id="A0A6P8Z8A6"/>
<protein>
    <submittedName>
        <fullName evidence="4">Uncharacterized protein LOC117646390</fullName>
    </submittedName>
</protein>
<feature type="compositionally biased region" description="Low complexity" evidence="1">
    <location>
        <begin position="315"/>
        <end position="336"/>
    </location>
</feature>
<evidence type="ECO:0000256" key="1">
    <source>
        <dbReference type="SAM" id="MobiDB-lite"/>
    </source>
</evidence>
<reference evidence="4" key="1">
    <citation type="journal article" date="2014" name="Science">
        <title>Phylogenomics resolves the timing and pattern of insect evolution.</title>
        <authorList>
            <person name="Misof B."/>
            <person name="Liu S."/>
            <person name="Meusemann K."/>
            <person name="Peters R.S."/>
            <person name="Donath A."/>
            <person name="Mayer C."/>
            <person name="Frandsen P.B."/>
            <person name="Ware J."/>
            <person name="Flouri T."/>
            <person name="Beutel R.G."/>
            <person name="Niehuis O."/>
            <person name="Petersen M."/>
            <person name="Izquierdo-Carrasco F."/>
            <person name="Wappler T."/>
            <person name="Rust J."/>
            <person name="Aberer A.J."/>
            <person name="Aspock U."/>
            <person name="Aspock H."/>
            <person name="Bartel D."/>
            <person name="Blanke A."/>
            <person name="Berger S."/>
            <person name="Bohm A."/>
            <person name="Buckley T.R."/>
            <person name="Calcott B."/>
            <person name="Chen J."/>
            <person name="Friedrich F."/>
            <person name="Fukui M."/>
            <person name="Fujita M."/>
            <person name="Greve C."/>
            <person name="Grobe P."/>
            <person name="Gu S."/>
            <person name="Huang Y."/>
            <person name="Jermiin L.S."/>
            <person name="Kawahara A.Y."/>
            <person name="Krogmann L."/>
            <person name="Kubiak M."/>
            <person name="Lanfear R."/>
            <person name="Letsch H."/>
            <person name="Li Y."/>
            <person name="Li Z."/>
            <person name="Li J."/>
            <person name="Lu H."/>
            <person name="Machida R."/>
            <person name="Mashimo Y."/>
            <person name="Kapli P."/>
            <person name="McKenna D.D."/>
            <person name="Meng G."/>
            <person name="Nakagaki Y."/>
            <person name="Navarrete-Heredia J.L."/>
            <person name="Ott M."/>
            <person name="Ou Y."/>
            <person name="Pass G."/>
            <person name="Podsiadlowski L."/>
            <person name="Pohl H."/>
            <person name="von Reumont B.M."/>
            <person name="Schutte K."/>
            <person name="Sekiya K."/>
            <person name="Shimizu S."/>
            <person name="Slipinski A."/>
            <person name="Stamatakis A."/>
            <person name="Song W."/>
            <person name="Su X."/>
            <person name="Szucsich N.U."/>
            <person name="Tan M."/>
            <person name="Tan X."/>
            <person name="Tang M."/>
            <person name="Tang J."/>
            <person name="Timelthaler G."/>
            <person name="Tomizuka S."/>
            <person name="Trautwein M."/>
            <person name="Tong X."/>
            <person name="Uchifune T."/>
            <person name="Walzl M.G."/>
            <person name="Wiegmann B.M."/>
            <person name="Wilbrandt J."/>
            <person name="Wipfler B."/>
            <person name="Wong T.K."/>
            <person name="Wu Q."/>
            <person name="Wu G."/>
            <person name="Xie Y."/>
            <person name="Yang S."/>
            <person name="Yang Q."/>
            <person name="Yeates D.K."/>
            <person name="Yoshizawa K."/>
            <person name="Zhang Q."/>
            <person name="Zhang R."/>
            <person name="Zhang W."/>
            <person name="Zhang Y."/>
            <person name="Zhao J."/>
            <person name="Zhou C."/>
            <person name="Zhou L."/>
            <person name="Ziesmann T."/>
            <person name="Zou S."/>
            <person name="Li Y."/>
            <person name="Xu X."/>
            <person name="Zhang Y."/>
            <person name="Yang H."/>
            <person name="Wang J."/>
            <person name="Wang J."/>
            <person name="Kjer K.M."/>
            <person name="Zhou X."/>
        </authorList>
    </citation>
    <scope>NUCLEOTIDE SEQUENCE</scope>
</reference>
<organism evidence="4">
    <name type="scientific">Thrips palmi</name>
    <name type="common">Melon thrips</name>
    <dbReference type="NCBI Taxonomy" id="161013"/>
    <lineage>
        <taxon>Eukaryota</taxon>
        <taxon>Metazoa</taxon>
        <taxon>Ecdysozoa</taxon>
        <taxon>Arthropoda</taxon>
        <taxon>Hexapoda</taxon>
        <taxon>Insecta</taxon>
        <taxon>Pterygota</taxon>
        <taxon>Neoptera</taxon>
        <taxon>Paraneoptera</taxon>
        <taxon>Thysanoptera</taxon>
        <taxon>Terebrantia</taxon>
        <taxon>Thripoidea</taxon>
        <taxon>Thripidae</taxon>
        <taxon>Thrips</taxon>
    </lineage>
</organism>